<name>A0A0E9WF62_ANGAN</name>
<proteinExistence type="predicted"/>
<reference evidence="1" key="2">
    <citation type="journal article" date="2015" name="Fish Shellfish Immunol.">
        <title>Early steps in the European eel (Anguilla anguilla)-Vibrio vulnificus interaction in the gills: Role of the RtxA13 toxin.</title>
        <authorList>
            <person name="Callol A."/>
            <person name="Pajuelo D."/>
            <person name="Ebbesson L."/>
            <person name="Teles M."/>
            <person name="MacKenzie S."/>
            <person name="Amaro C."/>
        </authorList>
    </citation>
    <scope>NUCLEOTIDE SEQUENCE</scope>
</reference>
<sequence>MSGAIVKLAVIDSLQPIKNGPSTAELQLDLISESQMAMIAPPILQDWFHSHFWLCIHTLESVL</sequence>
<dbReference type="EMBL" id="GBXM01020362">
    <property type="protein sequence ID" value="JAH88215.1"/>
    <property type="molecule type" value="Transcribed_RNA"/>
</dbReference>
<organism evidence="1">
    <name type="scientific">Anguilla anguilla</name>
    <name type="common">European freshwater eel</name>
    <name type="synonym">Muraena anguilla</name>
    <dbReference type="NCBI Taxonomy" id="7936"/>
    <lineage>
        <taxon>Eukaryota</taxon>
        <taxon>Metazoa</taxon>
        <taxon>Chordata</taxon>
        <taxon>Craniata</taxon>
        <taxon>Vertebrata</taxon>
        <taxon>Euteleostomi</taxon>
        <taxon>Actinopterygii</taxon>
        <taxon>Neopterygii</taxon>
        <taxon>Teleostei</taxon>
        <taxon>Anguilliformes</taxon>
        <taxon>Anguillidae</taxon>
        <taxon>Anguilla</taxon>
    </lineage>
</organism>
<accession>A0A0E9WF62</accession>
<reference evidence="1" key="1">
    <citation type="submission" date="2014-11" db="EMBL/GenBank/DDBJ databases">
        <authorList>
            <person name="Amaro Gonzalez C."/>
        </authorList>
    </citation>
    <scope>NUCLEOTIDE SEQUENCE</scope>
</reference>
<protein>
    <submittedName>
        <fullName evidence="1">Uncharacterized protein</fullName>
    </submittedName>
</protein>
<evidence type="ECO:0000313" key="1">
    <source>
        <dbReference type="EMBL" id="JAH88215.1"/>
    </source>
</evidence>
<dbReference type="AlphaFoldDB" id="A0A0E9WF62"/>